<organism evidence="2 3">
    <name type="scientific">Notoacmeibacter marinus</name>
    <dbReference type="NCBI Taxonomy" id="1876515"/>
    <lineage>
        <taxon>Bacteria</taxon>
        <taxon>Pseudomonadati</taxon>
        <taxon>Pseudomonadota</taxon>
        <taxon>Alphaproteobacteria</taxon>
        <taxon>Hyphomicrobiales</taxon>
        <taxon>Notoacmeibacteraceae</taxon>
        <taxon>Notoacmeibacter</taxon>
    </lineage>
</organism>
<reference evidence="3" key="1">
    <citation type="journal article" date="2017" name="Int. J. Syst. Evol. Microbiol.">
        <title>Notoacmeibacter marinus gen. nov., sp. nov., isolated from the gut of a limpet and proposal of Notoacmeibacteraceae fam. nov. in the order Rhizobiales of the class Alphaproteobacteria.</title>
        <authorList>
            <person name="Huang Z."/>
            <person name="Guo F."/>
            <person name="Lai Q."/>
        </authorList>
    </citation>
    <scope>NUCLEOTIDE SEQUENCE [LARGE SCALE GENOMIC DNA]</scope>
    <source>
        <strain evidence="3">XMTR2A4</strain>
    </source>
</reference>
<accession>A0A231V1D2</accession>
<comment type="caution">
    <text evidence="2">The sequence shown here is derived from an EMBL/GenBank/DDBJ whole genome shotgun (WGS) entry which is preliminary data.</text>
</comment>
<sequence>MAYEPNPDEMDDPAKLRTLIQNASRLGRDDLVFRCQMQLARLASPESDDALECEFWQAVHMAEELRTTKPGRTSRLSRAKQKHKRDGARKCIADVATSPDLSDDFRVLSDGGHPELTFESILLRHSDQFTAEEAEQVREKLGREGIKLDDPVG</sequence>
<gene>
    <name evidence="2" type="ORF">B7H23_03140</name>
</gene>
<feature type="compositionally biased region" description="Basic and acidic residues" evidence="1">
    <location>
        <begin position="135"/>
        <end position="153"/>
    </location>
</feature>
<feature type="region of interest" description="Disordered" evidence="1">
    <location>
        <begin position="68"/>
        <end position="90"/>
    </location>
</feature>
<evidence type="ECO:0000313" key="2">
    <source>
        <dbReference type="EMBL" id="OXT01950.1"/>
    </source>
</evidence>
<dbReference type="EMBL" id="NBYO01000001">
    <property type="protein sequence ID" value="OXT01950.1"/>
    <property type="molecule type" value="Genomic_DNA"/>
</dbReference>
<feature type="region of interest" description="Disordered" evidence="1">
    <location>
        <begin position="134"/>
        <end position="153"/>
    </location>
</feature>
<dbReference type="Proteomes" id="UP000215405">
    <property type="component" value="Unassembled WGS sequence"/>
</dbReference>
<dbReference type="AlphaFoldDB" id="A0A231V1D2"/>
<evidence type="ECO:0000256" key="1">
    <source>
        <dbReference type="SAM" id="MobiDB-lite"/>
    </source>
</evidence>
<name>A0A231V1D2_9HYPH</name>
<proteinExistence type="predicted"/>
<protein>
    <submittedName>
        <fullName evidence="2">Uncharacterized protein</fullName>
    </submittedName>
</protein>
<evidence type="ECO:0000313" key="3">
    <source>
        <dbReference type="Proteomes" id="UP000215405"/>
    </source>
</evidence>
<feature type="compositionally biased region" description="Basic residues" evidence="1">
    <location>
        <begin position="75"/>
        <end position="87"/>
    </location>
</feature>
<dbReference type="RefSeq" id="WP_094075917.1">
    <property type="nucleotide sequence ID" value="NZ_NBYO01000001.1"/>
</dbReference>
<keyword evidence="3" id="KW-1185">Reference proteome</keyword>